<keyword evidence="2" id="KW-1185">Reference proteome</keyword>
<reference evidence="2" key="1">
    <citation type="journal article" date="2013" name="Nature">
        <title>Draft genome of the wheat A-genome progenitor Triticum urartu.</title>
        <authorList>
            <person name="Ling H.Q."/>
            <person name="Zhao S."/>
            <person name="Liu D."/>
            <person name="Wang J."/>
            <person name="Sun H."/>
            <person name="Zhang C."/>
            <person name="Fan H."/>
            <person name="Li D."/>
            <person name="Dong L."/>
            <person name="Tao Y."/>
            <person name="Gao C."/>
            <person name="Wu H."/>
            <person name="Li Y."/>
            <person name="Cui Y."/>
            <person name="Guo X."/>
            <person name="Zheng S."/>
            <person name="Wang B."/>
            <person name="Yu K."/>
            <person name="Liang Q."/>
            <person name="Yang W."/>
            <person name="Lou X."/>
            <person name="Chen J."/>
            <person name="Feng M."/>
            <person name="Jian J."/>
            <person name="Zhang X."/>
            <person name="Luo G."/>
            <person name="Jiang Y."/>
            <person name="Liu J."/>
            <person name="Wang Z."/>
            <person name="Sha Y."/>
            <person name="Zhang B."/>
            <person name="Wu H."/>
            <person name="Tang D."/>
            <person name="Shen Q."/>
            <person name="Xue P."/>
            <person name="Zou S."/>
            <person name="Wang X."/>
            <person name="Liu X."/>
            <person name="Wang F."/>
            <person name="Yang Y."/>
            <person name="An X."/>
            <person name="Dong Z."/>
            <person name="Zhang K."/>
            <person name="Zhang X."/>
            <person name="Luo M.C."/>
            <person name="Dvorak J."/>
            <person name="Tong Y."/>
            <person name="Wang J."/>
            <person name="Yang H."/>
            <person name="Li Z."/>
            <person name="Wang D."/>
            <person name="Zhang A."/>
            <person name="Wang J."/>
        </authorList>
    </citation>
    <scope>NUCLEOTIDE SEQUENCE</scope>
    <source>
        <strain evidence="2">cv. G1812</strain>
    </source>
</reference>
<name>A0A8R7PK70_TRIUA</name>
<dbReference type="AlphaFoldDB" id="A0A8R7PK70"/>
<dbReference type="Gramene" id="TuG1812G0200005209.01.T01">
    <property type="protein sequence ID" value="TuG1812G0200005209.01.T01.cds255404"/>
    <property type="gene ID" value="TuG1812G0200005209.01"/>
</dbReference>
<reference evidence="1" key="3">
    <citation type="submission" date="2022-06" db="UniProtKB">
        <authorList>
            <consortium name="EnsemblPlants"/>
        </authorList>
    </citation>
    <scope>IDENTIFICATION</scope>
</reference>
<evidence type="ECO:0000313" key="1">
    <source>
        <dbReference type="EnsemblPlants" id="TuG1812G0200005209.01.T01.cds255404"/>
    </source>
</evidence>
<protein>
    <submittedName>
        <fullName evidence="1">Uncharacterized protein</fullName>
    </submittedName>
</protein>
<reference evidence="1" key="2">
    <citation type="submission" date="2018-03" db="EMBL/GenBank/DDBJ databases">
        <title>The Triticum urartu genome reveals the dynamic nature of wheat genome evolution.</title>
        <authorList>
            <person name="Ling H."/>
            <person name="Ma B."/>
            <person name="Shi X."/>
            <person name="Liu H."/>
            <person name="Dong L."/>
            <person name="Sun H."/>
            <person name="Cao Y."/>
            <person name="Gao Q."/>
            <person name="Zheng S."/>
            <person name="Li Y."/>
            <person name="Yu Y."/>
            <person name="Du H."/>
            <person name="Qi M."/>
            <person name="Li Y."/>
            <person name="Yu H."/>
            <person name="Cui Y."/>
            <person name="Wang N."/>
            <person name="Chen C."/>
            <person name="Wu H."/>
            <person name="Zhao Y."/>
            <person name="Zhang J."/>
            <person name="Li Y."/>
            <person name="Zhou W."/>
            <person name="Zhang B."/>
            <person name="Hu W."/>
            <person name="Eijk M."/>
            <person name="Tang J."/>
            <person name="Witsenboer H."/>
            <person name="Zhao S."/>
            <person name="Li Z."/>
            <person name="Zhang A."/>
            <person name="Wang D."/>
            <person name="Liang C."/>
        </authorList>
    </citation>
    <scope>NUCLEOTIDE SEQUENCE [LARGE SCALE GENOMIC DNA]</scope>
    <source>
        <strain evidence="1">cv. G1812</strain>
    </source>
</reference>
<evidence type="ECO:0000313" key="2">
    <source>
        <dbReference type="Proteomes" id="UP000015106"/>
    </source>
</evidence>
<proteinExistence type="predicted"/>
<organism evidence="1 2">
    <name type="scientific">Triticum urartu</name>
    <name type="common">Red wild einkorn</name>
    <name type="synonym">Crithodium urartu</name>
    <dbReference type="NCBI Taxonomy" id="4572"/>
    <lineage>
        <taxon>Eukaryota</taxon>
        <taxon>Viridiplantae</taxon>
        <taxon>Streptophyta</taxon>
        <taxon>Embryophyta</taxon>
        <taxon>Tracheophyta</taxon>
        <taxon>Spermatophyta</taxon>
        <taxon>Magnoliopsida</taxon>
        <taxon>Liliopsida</taxon>
        <taxon>Poales</taxon>
        <taxon>Poaceae</taxon>
        <taxon>BOP clade</taxon>
        <taxon>Pooideae</taxon>
        <taxon>Triticodae</taxon>
        <taxon>Triticeae</taxon>
        <taxon>Triticinae</taxon>
        <taxon>Triticum</taxon>
    </lineage>
</organism>
<dbReference type="Proteomes" id="UP000015106">
    <property type="component" value="Chromosome 2"/>
</dbReference>
<accession>A0A8R7PK70</accession>
<dbReference type="EnsemblPlants" id="TuG1812G0200005209.01.T01">
    <property type="protein sequence ID" value="TuG1812G0200005209.01.T01.cds255404"/>
    <property type="gene ID" value="TuG1812G0200005209.01"/>
</dbReference>
<sequence>MIRNYSHHLIIILTGQWPKFFLSTLYLWKAYLELGWVIQTMSKSEIKIVKLNKSSTLVQRSLHVPVIGER</sequence>